<dbReference type="CDD" id="cd02511">
    <property type="entry name" value="Beta4Glucosyltransferase"/>
    <property type="match status" value="1"/>
</dbReference>
<keyword evidence="3" id="KW-1185">Reference proteome</keyword>
<organism evidence="2 3">
    <name type="scientific">Paenibacillus sabuli</name>
    <dbReference type="NCBI Taxonomy" id="2772509"/>
    <lineage>
        <taxon>Bacteria</taxon>
        <taxon>Bacillati</taxon>
        <taxon>Bacillota</taxon>
        <taxon>Bacilli</taxon>
        <taxon>Bacillales</taxon>
        <taxon>Paenibacillaceae</taxon>
        <taxon>Paenibacillus</taxon>
    </lineage>
</organism>
<evidence type="ECO:0000259" key="1">
    <source>
        <dbReference type="Pfam" id="PF00535"/>
    </source>
</evidence>
<proteinExistence type="predicted"/>
<dbReference type="EMBL" id="JACXIZ010000043">
    <property type="protein sequence ID" value="MBD2847629.1"/>
    <property type="molecule type" value="Genomic_DNA"/>
</dbReference>
<feature type="domain" description="Glycosyltransferase 2-like" evidence="1">
    <location>
        <begin position="9"/>
        <end position="129"/>
    </location>
</feature>
<protein>
    <submittedName>
        <fullName evidence="2">Glycosyltransferase</fullName>
    </submittedName>
</protein>
<dbReference type="PANTHER" id="PTHR43630">
    <property type="entry name" value="POLY-BETA-1,6-N-ACETYL-D-GLUCOSAMINE SYNTHASE"/>
    <property type="match status" value="1"/>
</dbReference>
<dbReference type="InterPro" id="IPR001173">
    <property type="entry name" value="Glyco_trans_2-like"/>
</dbReference>
<dbReference type="AlphaFoldDB" id="A0A927BY99"/>
<dbReference type="Gene3D" id="1.25.40.10">
    <property type="entry name" value="Tetratricopeptide repeat domain"/>
    <property type="match status" value="1"/>
</dbReference>
<dbReference type="SUPFAM" id="SSF53448">
    <property type="entry name" value="Nucleotide-diphospho-sugar transferases"/>
    <property type="match status" value="1"/>
</dbReference>
<accession>A0A927BY99</accession>
<evidence type="ECO:0000313" key="2">
    <source>
        <dbReference type="EMBL" id="MBD2847629.1"/>
    </source>
</evidence>
<name>A0A927BY99_9BACL</name>
<reference evidence="2" key="1">
    <citation type="submission" date="2020-09" db="EMBL/GenBank/DDBJ databases">
        <title>A novel bacterium of genus Paenibacillus, isolated from South China Sea.</title>
        <authorList>
            <person name="Huang H."/>
            <person name="Mo K."/>
            <person name="Hu Y."/>
        </authorList>
    </citation>
    <scope>NUCLEOTIDE SEQUENCE</scope>
    <source>
        <strain evidence="2">IB182496</strain>
    </source>
</reference>
<dbReference type="PANTHER" id="PTHR43630:SF2">
    <property type="entry name" value="GLYCOSYLTRANSFERASE"/>
    <property type="match status" value="1"/>
</dbReference>
<dbReference type="Proteomes" id="UP000621560">
    <property type="component" value="Unassembled WGS sequence"/>
</dbReference>
<evidence type="ECO:0000313" key="3">
    <source>
        <dbReference type="Proteomes" id="UP000621560"/>
    </source>
</evidence>
<sequence>MKAQERLLSLCMIVKNEEATIARCLKSARAAVDEMIVVDTGSTDRTPQMCAAAGAKVLHFPWQNNFAEARNHGLKEASGRWVLWLDADETLQVEDCARLRDALRTSEETVMLVELINYYGAQPPDPYRAHKLLHHRLLRNGLGLRFKGRIHEQLDFGEVMPGDIRVGEAEVRVHHFGYMDEAVTGKQKHLRNMALLRGEKERRNDDPWIDFHLAGELYRVGDYRSAFEQVNAAMRGFLSLGQIPPSLLYKLKYASLLESGSWRSVWPAIERAIELYPDYVDLHFYCGIVQLARGDSAAALAAFETCLRLGEGYSVHLTTAGAGSFLAEYYIGLCHEHSGESDAARRAYIRALDGYPQLEEALARLESGERSSTDGGGAGCRKPIFRT</sequence>
<comment type="caution">
    <text evidence="2">The sequence shown here is derived from an EMBL/GenBank/DDBJ whole genome shotgun (WGS) entry which is preliminary data.</text>
</comment>
<gene>
    <name evidence="2" type="ORF">IDH44_20760</name>
</gene>
<dbReference type="SUPFAM" id="SSF48452">
    <property type="entry name" value="TPR-like"/>
    <property type="match status" value="1"/>
</dbReference>
<dbReference type="RefSeq" id="WP_190920737.1">
    <property type="nucleotide sequence ID" value="NZ_JACXIZ010000043.1"/>
</dbReference>
<dbReference type="InterPro" id="IPR011990">
    <property type="entry name" value="TPR-like_helical_dom_sf"/>
</dbReference>
<dbReference type="Pfam" id="PF00535">
    <property type="entry name" value="Glycos_transf_2"/>
    <property type="match status" value="1"/>
</dbReference>
<dbReference type="InterPro" id="IPR029044">
    <property type="entry name" value="Nucleotide-diphossugar_trans"/>
</dbReference>
<dbReference type="Gene3D" id="3.90.550.10">
    <property type="entry name" value="Spore Coat Polysaccharide Biosynthesis Protein SpsA, Chain A"/>
    <property type="match status" value="1"/>
</dbReference>